<organism evidence="2 3">
    <name type="scientific">Vallicoccus soli</name>
    <dbReference type="NCBI Taxonomy" id="2339232"/>
    <lineage>
        <taxon>Bacteria</taxon>
        <taxon>Bacillati</taxon>
        <taxon>Actinomycetota</taxon>
        <taxon>Actinomycetes</taxon>
        <taxon>Motilibacterales</taxon>
        <taxon>Vallicoccaceae</taxon>
        <taxon>Vallicoccus</taxon>
    </lineage>
</organism>
<sequence length="123" mass="13025">MSDALHTPAQAPPPQGGATRDELRAALGARRDLGPEYEDAVLDSFVARLEQSVAARAGEREVRQRDDRQGGERQFILGLVSLGTGIPISAIAGGTAEVPGLFVAWMGIVGVNVAHALSARRRR</sequence>
<dbReference type="RefSeq" id="WP_119949002.1">
    <property type="nucleotide sequence ID" value="NZ_QZEZ01000001.1"/>
</dbReference>
<dbReference type="OrthoDB" id="3854538at2"/>
<name>A0A3A3ZAG3_9ACTN</name>
<keyword evidence="1" id="KW-1133">Transmembrane helix</keyword>
<proteinExistence type="predicted"/>
<evidence type="ECO:0000313" key="2">
    <source>
        <dbReference type="EMBL" id="RJK98076.1"/>
    </source>
</evidence>
<reference evidence="2 3" key="1">
    <citation type="submission" date="2018-09" db="EMBL/GenBank/DDBJ databases">
        <title>YIM 75000 draft genome.</title>
        <authorList>
            <person name="Tang S."/>
            <person name="Feng Y."/>
        </authorList>
    </citation>
    <scope>NUCLEOTIDE SEQUENCE [LARGE SCALE GENOMIC DNA]</scope>
    <source>
        <strain evidence="2 3">YIM 75000</strain>
    </source>
</reference>
<keyword evidence="3" id="KW-1185">Reference proteome</keyword>
<dbReference type="Proteomes" id="UP000265614">
    <property type="component" value="Unassembled WGS sequence"/>
</dbReference>
<evidence type="ECO:0008006" key="4">
    <source>
        <dbReference type="Google" id="ProtNLM"/>
    </source>
</evidence>
<evidence type="ECO:0000256" key="1">
    <source>
        <dbReference type="SAM" id="Phobius"/>
    </source>
</evidence>
<dbReference type="AlphaFoldDB" id="A0A3A3ZAG3"/>
<evidence type="ECO:0000313" key="3">
    <source>
        <dbReference type="Proteomes" id="UP000265614"/>
    </source>
</evidence>
<comment type="caution">
    <text evidence="2">The sequence shown here is derived from an EMBL/GenBank/DDBJ whole genome shotgun (WGS) entry which is preliminary data.</text>
</comment>
<keyword evidence="1" id="KW-0812">Transmembrane</keyword>
<gene>
    <name evidence="2" type="ORF">D5H78_03845</name>
</gene>
<keyword evidence="1" id="KW-0472">Membrane</keyword>
<accession>A0A3A3ZAG3</accession>
<feature type="transmembrane region" description="Helical" evidence="1">
    <location>
        <begin position="75"/>
        <end position="96"/>
    </location>
</feature>
<feature type="transmembrane region" description="Helical" evidence="1">
    <location>
        <begin position="102"/>
        <end position="119"/>
    </location>
</feature>
<protein>
    <recommendedName>
        <fullName evidence="4">Integral membrane protein</fullName>
    </recommendedName>
</protein>
<dbReference type="EMBL" id="QZEZ01000001">
    <property type="protein sequence ID" value="RJK98076.1"/>
    <property type="molecule type" value="Genomic_DNA"/>
</dbReference>